<comment type="cofactor">
    <cofactor evidence="9">
        <name>Fe cation</name>
        <dbReference type="ChEBI" id="CHEBI:24875"/>
    </cofactor>
</comment>
<evidence type="ECO:0000256" key="10">
    <source>
        <dbReference type="RuleBase" id="RU003896"/>
    </source>
</evidence>
<dbReference type="GO" id="GO:0008901">
    <property type="term" value="F:ferredoxin hydrogenase activity"/>
    <property type="evidence" value="ECO:0007669"/>
    <property type="project" value="InterPro"/>
</dbReference>
<feature type="binding site" evidence="9">
    <location>
        <position position="757"/>
    </location>
    <ligand>
        <name>Mg(2+)</name>
        <dbReference type="ChEBI" id="CHEBI:18420"/>
    </ligand>
</feature>
<organism evidence="11 12">
    <name type="scientific">Desulfosarcina alkanivorans</name>
    <dbReference type="NCBI Taxonomy" id="571177"/>
    <lineage>
        <taxon>Bacteria</taxon>
        <taxon>Pseudomonadati</taxon>
        <taxon>Thermodesulfobacteriota</taxon>
        <taxon>Desulfobacteria</taxon>
        <taxon>Desulfobacterales</taxon>
        <taxon>Desulfosarcinaceae</taxon>
        <taxon>Desulfosarcina</taxon>
    </lineage>
</organism>
<dbReference type="AlphaFoldDB" id="A0A5K7YQQ3"/>
<dbReference type="Pfam" id="PF00374">
    <property type="entry name" value="NiFeSe_Hases"/>
    <property type="match status" value="1"/>
</dbReference>
<dbReference type="KEGG" id="dalk:DSCA_49780"/>
<evidence type="ECO:0000256" key="5">
    <source>
        <dbReference type="ARBA" id="ARBA00022596"/>
    </source>
</evidence>
<comment type="cofactor">
    <cofactor evidence="1 9">
        <name>Ni(2+)</name>
        <dbReference type="ChEBI" id="CHEBI:49786"/>
    </cofactor>
</comment>
<dbReference type="InterPro" id="IPR029014">
    <property type="entry name" value="NiFe-Hase_large"/>
</dbReference>
<evidence type="ECO:0000256" key="9">
    <source>
        <dbReference type="PIRSR" id="PIRSR601501-1"/>
    </source>
</evidence>
<keyword evidence="9" id="KW-0408">Iron</keyword>
<evidence type="ECO:0000313" key="12">
    <source>
        <dbReference type="Proteomes" id="UP000427906"/>
    </source>
</evidence>
<evidence type="ECO:0000256" key="6">
    <source>
        <dbReference type="ARBA" id="ARBA00022723"/>
    </source>
</evidence>
<dbReference type="InterPro" id="IPR050867">
    <property type="entry name" value="NiFe/NiFeSe_hydrgnase_LSU"/>
</dbReference>
<feature type="binding site" evidence="9">
    <location>
        <position position="697"/>
    </location>
    <ligand>
        <name>Mg(2+)</name>
        <dbReference type="ChEBI" id="CHEBI:18420"/>
    </ligand>
</feature>
<evidence type="ECO:0000256" key="2">
    <source>
        <dbReference type="ARBA" id="ARBA00004418"/>
    </source>
</evidence>
<feature type="binding site" evidence="9">
    <location>
        <position position="289"/>
    </location>
    <ligand>
        <name>Fe cation</name>
        <dbReference type="ChEBI" id="CHEBI:24875"/>
    </ligand>
</feature>
<dbReference type="GO" id="GO:0042597">
    <property type="term" value="C:periplasmic space"/>
    <property type="evidence" value="ECO:0007669"/>
    <property type="project" value="UniProtKB-SubCell"/>
</dbReference>
<name>A0A5K7YQQ3_9BACT</name>
<dbReference type="PROSITE" id="PS00508">
    <property type="entry name" value="NI_HGENASE_L_2"/>
    <property type="match status" value="1"/>
</dbReference>
<keyword evidence="7" id="KW-0574">Periplasm</keyword>
<dbReference type="PROSITE" id="PS00507">
    <property type="entry name" value="NI_HGENASE_L_1"/>
    <property type="match status" value="1"/>
</dbReference>
<proteinExistence type="inferred from homology"/>
<feature type="binding site" evidence="9">
    <location>
        <position position="754"/>
    </location>
    <ligand>
        <name>Fe cation</name>
        <dbReference type="ChEBI" id="CHEBI:24875"/>
    </ligand>
</feature>
<feature type="binding site" evidence="9">
    <location>
        <position position="286"/>
    </location>
    <ligand>
        <name>Ni(2+)</name>
        <dbReference type="ChEBI" id="CHEBI:49786"/>
    </ligand>
</feature>
<comment type="subunit">
    <text evidence="4">Heterodimer of a large and a small subunit.</text>
</comment>
<evidence type="ECO:0000256" key="8">
    <source>
        <dbReference type="ARBA" id="ARBA00023002"/>
    </source>
</evidence>
<sequence length="772" mass="82449">MPKPTKDNTDPVAIETSESAISVPQGGQATFNVRLAARPSSTVAVNVIRAGGDTDITIVSGESLIFNKARFNQWKTVTLAAAQDADTVDGTATFRLYGEGLQSAEIVATEVDDDQAAPAYQIVTDRDALTVNEGATAVFNVKLSADPGQIVPVTVGHQSGDTDITVASGNTYYFDSSSWNVGQPVTLAAAEDDDTANGQAVFAVSAPAAETVYVTATEQDAGGGSTTNRVVIDPVSRIEGHLRVEVEVSGGTVSKAWSSATLFRGIEKILAGRDPRDAPLITQRLCGVCTYVHQLCSVRAIENAIGTLVPDNACLVRNLTLGAQFMHDHIVHFYHLHGLDWVDITSALSANAGATEALAHSVSPDADPIDFAAVKSRLQGMVDTGNLGPFANAYWGHSDYKLSPEENLLVTAHYLSALDLQIVAARMMAILGGKNPHPQSTIVGGVTCGGELSPDRLATFRTYLEQTRRFVDTVYMPDLKVVAARYPEWVDIGGFTNFLACGEFPQVPDGGLFMPAGVILNGDILNVQPLNEAAITEHVARSWYSGTSDLHPLNGETNPAFTGLDVNDRYSWFKAPRYDGAAMEVGPLARVLIGYGLGKPEFVTVVQNFLLDTGLSEADLISTLGRTAARALETVIVGNGMVSWLDQLENNLQSGDKAIYWDYAMISDSGRGFLEAPRGALGHWIDIDNSTTSRYQMVVPTTWNLGPRSVDSVDASKSIPGPMEQALVGVPVADPANPVEILRVIHSFDPCIACGVHVIDVDQDKTYDVKVI</sequence>
<evidence type="ECO:0000256" key="3">
    <source>
        <dbReference type="ARBA" id="ARBA00009292"/>
    </source>
</evidence>
<keyword evidence="6 9" id="KW-0479">Metal-binding</keyword>
<dbReference type="Gene3D" id="1.10.645.10">
    <property type="entry name" value="Cytochrome-c3 Hydrogenase, chain B"/>
    <property type="match status" value="1"/>
</dbReference>
<dbReference type="InterPro" id="IPR001501">
    <property type="entry name" value="Ni-dep_hyd_lsu"/>
</dbReference>
<evidence type="ECO:0000313" key="11">
    <source>
        <dbReference type="EMBL" id="BBO71048.1"/>
    </source>
</evidence>
<dbReference type="SUPFAM" id="SSF56762">
    <property type="entry name" value="HydB/Nqo4-like"/>
    <property type="match status" value="1"/>
</dbReference>
<feature type="binding site" evidence="9">
    <location>
        <position position="751"/>
    </location>
    <ligand>
        <name>Ni(2+)</name>
        <dbReference type="ChEBI" id="CHEBI:49786"/>
    </ligand>
</feature>
<dbReference type="GO" id="GO:0016151">
    <property type="term" value="F:nickel cation binding"/>
    <property type="evidence" value="ECO:0007669"/>
    <property type="project" value="InterPro"/>
</dbReference>
<dbReference type="PANTHER" id="PTHR42958:SF2">
    <property type="entry name" value="UPTAKE HYDROGENASE LARGE SUBUNIT"/>
    <property type="match status" value="1"/>
</dbReference>
<comment type="subcellular location">
    <subcellularLocation>
        <location evidence="2">Periplasm</location>
    </subcellularLocation>
</comment>
<dbReference type="OrthoDB" id="9761717at2"/>
<feature type="binding site" evidence="9">
    <location>
        <position position="267"/>
    </location>
    <ligand>
        <name>Mg(2+)</name>
        <dbReference type="ChEBI" id="CHEBI:18420"/>
    </ligand>
</feature>
<gene>
    <name evidence="11" type="ORF">DSCA_49780</name>
</gene>
<dbReference type="Proteomes" id="UP000427906">
    <property type="component" value="Chromosome"/>
</dbReference>
<accession>A0A5K7YQQ3</accession>
<dbReference type="InterPro" id="IPR018194">
    <property type="entry name" value="Ni-dep_hyd_lsu_Ni_BS"/>
</dbReference>
<keyword evidence="5 9" id="KW-0533">Nickel</keyword>
<reference evidence="11 12" key="1">
    <citation type="submission" date="2019-11" db="EMBL/GenBank/DDBJ databases">
        <title>Comparative genomics of hydrocarbon-degrading Desulfosarcina strains.</title>
        <authorList>
            <person name="Watanabe M."/>
            <person name="Kojima H."/>
            <person name="Fukui M."/>
        </authorList>
    </citation>
    <scope>NUCLEOTIDE SEQUENCE [LARGE SCALE GENOMIC DNA]</scope>
    <source>
        <strain evidence="11 12">PL12</strain>
    </source>
</reference>
<feature type="binding site" evidence="9">
    <location>
        <position position="289"/>
    </location>
    <ligand>
        <name>Ni(2+)</name>
        <dbReference type="ChEBI" id="CHEBI:49786"/>
    </ligand>
</feature>
<evidence type="ECO:0008006" key="13">
    <source>
        <dbReference type="Google" id="ProtNLM"/>
    </source>
</evidence>
<keyword evidence="8 10" id="KW-0560">Oxidoreductase</keyword>
<keyword evidence="9" id="KW-0460">Magnesium</keyword>
<protein>
    <recommendedName>
        <fullName evidence="13">Hydrogenase 2 large subunit</fullName>
    </recommendedName>
</protein>
<dbReference type="PANTHER" id="PTHR42958">
    <property type="entry name" value="HYDROGENASE-2 LARGE CHAIN"/>
    <property type="match status" value="1"/>
</dbReference>
<comment type="similarity">
    <text evidence="3 10">Belongs to the [NiFe]/[NiFeSe] hydrogenase large subunit family.</text>
</comment>
<evidence type="ECO:0000256" key="1">
    <source>
        <dbReference type="ARBA" id="ARBA00001967"/>
    </source>
</evidence>
<keyword evidence="12" id="KW-1185">Reference proteome</keyword>
<dbReference type="EMBL" id="AP021874">
    <property type="protein sequence ID" value="BBO71048.1"/>
    <property type="molecule type" value="Genomic_DNA"/>
</dbReference>
<evidence type="ECO:0000256" key="4">
    <source>
        <dbReference type="ARBA" id="ARBA00011771"/>
    </source>
</evidence>
<evidence type="ECO:0000256" key="7">
    <source>
        <dbReference type="ARBA" id="ARBA00022764"/>
    </source>
</evidence>
<dbReference type="FunFam" id="1.10.645.10:FF:000002">
    <property type="entry name" value="Hydrogenase 2 large subunit"/>
    <property type="match status" value="1"/>
</dbReference>